<keyword evidence="2" id="KW-1185">Reference proteome</keyword>
<dbReference type="Proteomes" id="UP000766904">
    <property type="component" value="Unassembled WGS sequence"/>
</dbReference>
<organism evidence="1 2">
    <name type="scientific">Natronococcus pandeyae</name>
    <dbReference type="NCBI Taxonomy" id="2055836"/>
    <lineage>
        <taxon>Archaea</taxon>
        <taxon>Methanobacteriati</taxon>
        <taxon>Methanobacteriota</taxon>
        <taxon>Stenosarchaea group</taxon>
        <taxon>Halobacteria</taxon>
        <taxon>Halobacteriales</taxon>
        <taxon>Natrialbaceae</taxon>
        <taxon>Natronococcus</taxon>
    </lineage>
</organism>
<sequence>MGSKRISDFLDSLGEEVLIHEIRSIQLVNPRDSQSAISEMSIQGSTASDNLLSEPEVGERIDDGWLVKGVEFTVEYENEIFSVTVSGSDVMAYSKIENVADRMKGMMLMDVIRGYFLDNLRFQDTGRMD</sequence>
<reference evidence="1" key="1">
    <citation type="submission" date="2017-11" db="EMBL/GenBank/DDBJ databases">
        <authorList>
            <person name="Kajale S.C."/>
            <person name="Sharma A."/>
        </authorList>
    </citation>
    <scope>NUCLEOTIDE SEQUENCE</scope>
    <source>
        <strain evidence="1">LS1_42</strain>
    </source>
</reference>
<dbReference type="EMBL" id="PHNJ01000010">
    <property type="protein sequence ID" value="TYL37435.1"/>
    <property type="molecule type" value="Genomic_DNA"/>
</dbReference>
<gene>
    <name evidence="1" type="ORF">CV102_17670</name>
</gene>
<protein>
    <submittedName>
        <fullName evidence="1">Uncharacterized protein</fullName>
    </submittedName>
</protein>
<dbReference type="AlphaFoldDB" id="A0A8J8TR01"/>
<comment type="caution">
    <text evidence="1">The sequence shown here is derived from an EMBL/GenBank/DDBJ whole genome shotgun (WGS) entry which is preliminary data.</text>
</comment>
<name>A0A8J8TR01_9EURY</name>
<evidence type="ECO:0000313" key="1">
    <source>
        <dbReference type="EMBL" id="TYL37435.1"/>
    </source>
</evidence>
<accession>A0A8J8TR01</accession>
<evidence type="ECO:0000313" key="2">
    <source>
        <dbReference type="Proteomes" id="UP000766904"/>
    </source>
</evidence>
<proteinExistence type="predicted"/>